<accession>A0A6J0NI30</accession>
<gene>
    <name evidence="3" type="primary">LOC108854411</name>
</gene>
<reference evidence="2" key="1">
    <citation type="journal article" date="2019" name="Database">
        <title>The radish genome database (RadishGD): an integrated information resource for radish genomics.</title>
        <authorList>
            <person name="Yu H.J."/>
            <person name="Baek S."/>
            <person name="Lee Y.J."/>
            <person name="Cho A."/>
            <person name="Mun J.H."/>
        </authorList>
    </citation>
    <scope>NUCLEOTIDE SEQUENCE [LARGE SCALE GENOMIC DNA]</scope>
    <source>
        <strain evidence="2">cv. WK10039</strain>
    </source>
</reference>
<dbReference type="AlphaFoldDB" id="A0A6J0NI30"/>
<organism evidence="2 3">
    <name type="scientific">Raphanus sativus</name>
    <name type="common">Radish</name>
    <name type="synonym">Raphanus raphanistrum var. sativus</name>
    <dbReference type="NCBI Taxonomy" id="3726"/>
    <lineage>
        <taxon>Eukaryota</taxon>
        <taxon>Viridiplantae</taxon>
        <taxon>Streptophyta</taxon>
        <taxon>Embryophyta</taxon>
        <taxon>Tracheophyta</taxon>
        <taxon>Spermatophyta</taxon>
        <taxon>Magnoliopsida</taxon>
        <taxon>eudicotyledons</taxon>
        <taxon>Gunneridae</taxon>
        <taxon>Pentapetalae</taxon>
        <taxon>rosids</taxon>
        <taxon>malvids</taxon>
        <taxon>Brassicales</taxon>
        <taxon>Brassicaceae</taxon>
        <taxon>Brassiceae</taxon>
        <taxon>Raphanus</taxon>
    </lineage>
</organism>
<dbReference type="RefSeq" id="XP_018483463.2">
    <property type="nucleotide sequence ID" value="XM_018627961.2"/>
</dbReference>
<feature type="compositionally biased region" description="Pro residues" evidence="1">
    <location>
        <begin position="130"/>
        <end position="199"/>
    </location>
</feature>
<feature type="compositionally biased region" description="Low complexity" evidence="1">
    <location>
        <begin position="94"/>
        <end position="116"/>
    </location>
</feature>
<sequence>MYLKPVKLCLVRRIMTQSCVMSLVSTNVMRPFFLCSSKSKPCSTRLIAASKSVKQVRRFMSLTYSLNRFDNVCQTGPPEIQFPGGSPSEEELPSRPSRGPELAPLEVPELPNTPEIKPSETPPEITTIPSDPPPVGPPQSPGPEFPVPPLPSPPMPDTPNPPAPERPPDVVPPNWEPPRPPEIPPPGVDPPPPMGPTII</sequence>
<dbReference type="GeneID" id="108854411"/>
<dbReference type="Proteomes" id="UP000504610">
    <property type="component" value="Chromosome 4"/>
</dbReference>
<protein>
    <submittedName>
        <fullName evidence="3">Vegetative cell wall protein gp1</fullName>
    </submittedName>
</protein>
<evidence type="ECO:0000313" key="2">
    <source>
        <dbReference type="Proteomes" id="UP000504610"/>
    </source>
</evidence>
<proteinExistence type="predicted"/>
<dbReference type="OrthoDB" id="1113790at2759"/>
<evidence type="ECO:0000256" key="1">
    <source>
        <dbReference type="SAM" id="MobiDB-lite"/>
    </source>
</evidence>
<dbReference type="KEGG" id="rsz:108854411"/>
<evidence type="ECO:0000313" key="3">
    <source>
        <dbReference type="RefSeq" id="XP_018483463.2"/>
    </source>
</evidence>
<name>A0A6J0NI30_RAPSA</name>
<keyword evidence="2" id="KW-1185">Reference proteome</keyword>
<reference evidence="3" key="2">
    <citation type="submission" date="2025-08" db="UniProtKB">
        <authorList>
            <consortium name="RefSeq"/>
        </authorList>
    </citation>
    <scope>IDENTIFICATION</scope>
    <source>
        <tissue evidence="3">Leaf</tissue>
    </source>
</reference>
<feature type="region of interest" description="Disordered" evidence="1">
    <location>
        <begin position="75"/>
        <end position="199"/>
    </location>
</feature>